<sequence>MGFTFLYLSEDPSWRVDVGEEGRLLFRKGIPLHKGIRYQGTVWGHVSFWSFDTKTSFRIIGPMWHKKLCKDGCFSSDENRDKFYSEKSTETETDDNRNDDNQSRRKPKRR</sequence>
<gene>
    <name evidence="2" type="ORF">AVEN_124661_1</name>
</gene>
<comment type="caution">
    <text evidence="2">The sequence shown here is derived from an EMBL/GenBank/DDBJ whole genome shotgun (WGS) entry which is preliminary data.</text>
</comment>
<organism evidence="2 3">
    <name type="scientific">Araneus ventricosus</name>
    <name type="common">Orbweaver spider</name>
    <name type="synonym">Epeira ventricosa</name>
    <dbReference type="NCBI Taxonomy" id="182803"/>
    <lineage>
        <taxon>Eukaryota</taxon>
        <taxon>Metazoa</taxon>
        <taxon>Ecdysozoa</taxon>
        <taxon>Arthropoda</taxon>
        <taxon>Chelicerata</taxon>
        <taxon>Arachnida</taxon>
        <taxon>Araneae</taxon>
        <taxon>Araneomorphae</taxon>
        <taxon>Entelegynae</taxon>
        <taxon>Araneoidea</taxon>
        <taxon>Araneidae</taxon>
        <taxon>Araneus</taxon>
    </lineage>
</organism>
<feature type="region of interest" description="Disordered" evidence="1">
    <location>
        <begin position="71"/>
        <end position="110"/>
    </location>
</feature>
<reference evidence="2 3" key="1">
    <citation type="journal article" date="2019" name="Sci. Rep.">
        <title>Orb-weaving spider Araneus ventricosus genome elucidates the spidroin gene catalogue.</title>
        <authorList>
            <person name="Kono N."/>
            <person name="Nakamura H."/>
            <person name="Ohtoshi R."/>
            <person name="Moran D.A.P."/>
            <person name="Shinohara A."/>
            <person name="Yoshida Y."/>
            <person name="Fujiwara M."/>
            <person name="Mori M."/>
            <person name="Tomita M."/>
            <person name="Arakawa K."/>
        </authorList>
    </citation>
    <scope>NUCLEOTIDE SEQUENCE [LARGE SCALE GENOMIC DNA]</scope>
</reference>
<evidence type="ECO:0000313" key="3">
    <source>
        <dbReference type="Proteomes" id="UP000499080"/>
    </source>
</evidence>
<proteinExistence type="predicted"/>
<keyword evidence="3" id="KW-1185">Reference proteome</keyword>
<accession>A0A4Y2KHX2</accession>
<dbReference type="Proteomes" id="UP000499080">
    <property type="component" value="Unassembled WGS sequence"/>
</dbReference>
<name>A0A4Y2KHX2_ARAVE</name>
<protein>
    <submittedName>
        <fullName evidence="2">Uncharacterized protein</fullName>
    </submittedName>
</protein>
<dbReference type="EMBL" id="BGPR01004662">
    <property type="protein sequence ID" value="GBN01938.1"/>
    <property type="molecule type" value="Genomic_DNA"/>
</dbReference>
<evidence type="ECO:0000313" key="2">
    <source>
        <dbReference type="EMBL" id="GBN01938.1"/>
    </source>
</evidence>
<dbReference type="AlphaFoldDB" id="A0A4Y2KHX2"/>
<feature type="compositionally biased region" description="Basic and acidic residues" evidence="1">
    <location>
        <begin position="77"/>
        <end position="103"/>
    </location>
</feature>
<evidence type="ECO:0000256" key="1">
    <source>
        <dbReference type="SAM" id="MobiDB-lite"/>
    </source>
</evidence>